<organism evidence="3">
    <name type="scientific">Caenorhabditis brenneri</name>
    <name type="common">Nematode worm</name>
    <dbReference type="NCBI Taxonomy" id="135651"/>
    <lineage>
        <taxon>Eukaryota</taxon>
        <taxon>Metazoa</taxon>
        <taxon>Ecdysozoa</taxon>
        <taxon>Nematoda</taxon>
        <taxon>Chromadorea</taxon>
        <taxon>Rhabditida</taxon>
        <taxon>Rhabditina</taxon>
        <taxon>Rhabditomorpha</taxon>
        <taxon>Rhabditoidea</taxon>
        <taxon>Rhabditidae</taxon>
        <taxon>Peloderinae</taxon>
        <taxon>Caenorhabditis</taxon>
    </lineage>
</organism>
<gene>
    <name evidence="2" type="ORF">CAEBREN_05744</name>
</gene>
<dbReference type="InParanoid" id="G0MRC0"/>
<dbReference type="EMBL" id="GL379808">
    <property type="protein sequence ID" value="EGT42089.1"/>
    <property type="molecule type" value="Genomic_DNA"/>
</dbReference>
<feature type="compositionally biased region" description="Pro residues" evidence="1">
    <location>
        <begin position="194"/>
        <end position="204"/>
    </location>
</feature>
<keyword evidence="3" id="KW-1185">Reference proteome</keyword>
<feature type="compositionally biased region" description="Low complexity" evidence="1">
    <location>
        <begin position="169"/>
        <end position="193"/>
    </location>
</feature>
<name>G0MRC0_CAEBE</name>
<feature type="compositionally biased region" description="Basic and acidic residues" evidence="1">
    <location>
        <begin position="413"/>
        <end position="425"/>
    </location>
</feature>
<dbReference type="AlphaFoldDB" id="G0MRC0"/>
<feature type="region of interest" description="Disordered" evidence="1">
    <location>
        <begin position="403"/>
        <end position="425"/>
    </location>
</feature>
<feature type="region of interest" description="Disordered" evidence="1">
    <location>
        <begin position="146"/>
        <end position="229"/>
    </location>
</feature>
<accession>G0MRC0</accession>
<dbReference type="HOGENOM" id="CLU_038000_0_0_1"/>
<dbReference type="Proteomes" id="UP000008068">
    <property type="component" value="Unassembled WGS sequence"/>
</dbReference>
<evidence type="ECO:0000313" key="2">
    <source>
        <dbReference type="EMBL" id="EGT42089.1"/>
    </source>
</evidence>
<evidence type="ECO:0000313" key="3">
    <source>
        <dbReference type="Proteomes" id="UP000008068"/>
    </source>
</evidence>
<sequence>MNGLEGWRLEEEAAAFLEENGVKQFIPAFSLNHNVVKGRRQRVQIVAVDASELVQDRVEGPGTKQESLAGLGHLLSKCSWMLQERWRVGEGSLMQNHFSYTHQRDPLPEKPIHVIGKSTTVPMGTHHLSFSIHHYIDGRRVPIGSGHSSLVIGPPEPITPALEQQHLQGDGSSDSSWLSSDANISSSSESGLSTPPPSPPPPMNRMPHNIGNPIIDQSSNGAAPTESPPLLNRRAASEVHEEYGEEPPIKKIRVESLEEEGSIIKEYMIVNFKSRQPTDQNEFKELMRKHGVDPQDITFETLPIRTRDRYVYRFRVTSQIEKNQVERMIERSWWRGLFEVSEMCESEMPFVFDSMSMEQIIESMFLTKTDPEMGDDLGSLLTDKKNIGKVIQDNEKKRSVIEQLTKKGNSQRHANDSRTARDTKM</sequence>
<protein>
    <submittedName>
        <fullName evidence="2">Uncharacterized protein</fullName>
    </submittedName>
</protein>
<proteinExistence type="predicted"/>
<reference evidence="3" key="1">
    <citation type="submission" date="2011-07" db="EMBL/GenBank/DDBJ databases">
        <authorList>
            <consortium name="Caenorhabditis brenneri Sequencing and Analysis Consortium"/>
            <person name="Wilson R.K."/>
        </authorList>
    </citation>
    <scope>NUCLEOTIDE SEQUENCE [LARGE SCALE GENOMIC DNA]</scope>
    <source>
        <strain evidence="3">PB2801</strain>
    </source>
</reference>
<evidence type="ECO:0000256" key="1">
    <source>
        <dbReference type="SAM" id="MobiDB-lite"/>
    </source>
</evidence>